<dbReference type="Proteomes" id="UP001642464">
    <property type="component" value="Unassembled WGS sequence"/>
</dbReference>
<keyword evidence="2" id="KW-0812">Transmembrane</keyword>
<comment type="caution">
    <text evidence="3">The sequence shown here is derived from an EMBL/GenBank/DDBJ whole genome shotgun (WGS) entry which is preliminary data.</text>
</comment>
<accession>A0ABP0NA71</accession>
<evidence type="ECO:0000313" key="4">
    <source>
        <dbReference type="Proteomes" id="UP001642464"/>
    </source>
</evidence>
<sequence length="215" mass="23194">MMIADGKVYEEFRRPRMFWVMLIMLAGCIGAFAAGGVAQFKNGFQASTDGVVFVIGCVVVPIPLMYLVWASRSYSVVFDGKDLWFGFGSWGVLLKSEEIATAQKVDIKWREWGGIGWWLGGIKHSGYIVGNGSGIKITIVHKDGRTPIPAAYTFNCLEPVQLLKLLQEANVKALQASFRGGGAGPGGARGRRAGRGAGGKAGRDRAERGPGLTRR</sequence>
<proteinExistence type="predicted"/>
<feature type="transmembrane region" description="Helical" evidence="2">
    <location>
        <begin position="50"/>
        <end position="69"/>
    </location>
</feature>
<keyword evidence="2" id="KW-0472">Membrane</keyword>
<feature type="region of interest" description="Disordered" evidence="1">
    <location>
        <begin position="181"/>
        <end position="215"/>
    </location>
</feature>
<gene>
    <name evidence="3" type="ORF">SCF082_LOCUS31851</name>
</gene>
<reference evidence="3 4" key="1">
    <citation type="submission" date="2024-02" db="EMBL/GenBank/DDBJ databases">
        <authorList>
            <person name="Chen Y."/>
            <person name="Shah S."/>
            <person name="Dougan E. K."/>
            <person name="Thang M."/>
            <person name="Chan C."/>
        </authorList>
    </citation>
    <scope>NUCLEOTIDE SEQUENCE [LARGE SCALE GENOMIC DNA]</scope>
</reference>
<organism evidence="3 4">
    <name type="scientific">Durusdinium trenchii</name>
    <dbReference type="NCBI Taxonomy" id="1381693"/>
    <lineage>
        <taxon>Eukaryota</taxon>
        <taxon>Sar</taxon>
        <taxon>Alveolata</taxon>
        <taxon>Dinophyceae</taxon>
        <taxon>Suessiales</taxon>
        <taxon>Symbiodiniaceae</taxon>
        <taxon>Durusdinium</taxon>
    </lineage>
</organism>
<dbReference type="PROSITE" id="PS51257">
    <property type="entry name" value="PROKAR_LIPOPROTEIN"/>
    <property type="match status" value="1"/>
</dbReference>
<evidence type="ECO:0008006" key="5">
    <source>
        <dbReference type="Google" id="ProtNLM"/>
    </source>
</evidence>
<protein>
    <recommendedName>
        <fullName evidence="5">Bacterial Pleckstrin homology domain-containing protein</fullName>
    </recommendedName>
</protein>
<evidence type="ECO:0000313" key="3">
    <source>
        <dbReference type="EMBL" id="CAK9060479.1"/>
    </source>
</evidence>
<keyword evidence="2" id="KW-1133">Transmembrane helix</keyword>
<dbReference type="EMBL" id="CAXAMM010027250">
    <property type="protein sequence ID" value="CAK9060479.1"/>
    <property type="molecule type" value="Genomic_DNA"/>
</dbReference>
<evidence type="ECO:0000256" key="1">
    <source>
        <dbReference type="SAM" id="MobiDB-lite"/>
    </source>
</evidence>
<feature type="transmembrane region" description="Helical" evidence="2">
    <location>
        <begin position="17"/>
        <end position="38"/>
    </location>
</feature>
<name>A0ABP0NA71_9DINO</name>
<keyword evidence="4" id="KW-1185">Reference proteome</keyword>
<evidence type="ECO:0000256" key="2">
    <source>
        <dbReference type="SAM" id="Phobius"/>
    </source>
</evidence>